<evidence type="ECO:0000256" key="3">
    <source>
        <dbReference type="ARBA" id="ARBA00022692"/>
    </source>
</evidence>
<dbReference type="GO" id="GO:0005912">
    <property type="term" value="C:adherens junction"/>
    <property type="evidence" value="ECO:0007669"/>
    <property type="project" value="TreeGrafter"/>
</dbReference>
<evidence type="ECO:0000256" key="12">
    <source>
        <dbReference type="PROSITE-ProRule" id="PRU00043"/>
    </source>
</evidence>
<dbReference type="InterPro" id="IPR039808">
    <property type="entry name" value="Cadherin"/>
</dbReference>
<dbReference type="GO" id="GO:0044331">
    <property type="term" value="P:cell-cell adhesion mediated by cadherin"/>
    <property type="evidence" value="ECO:0007669"/>
    <property type="project" value="TreeGrafter"/>
</dbReference>
<keyword evidence="11" id="KW-0325">Glycoprotein</keyword>
<evidence type="ECO:0000256" key="8">
    <source>
        <dbReference type="ARBA" id="ARBA00022889"/>
    </source>
</evidence>
<evidence type="ECO:0000313" key="18">
    <source>
        <dbReference type="EMBL" id="DBA16891.1"/>
    </source>
</evidence>
<dbReference type="FunFam" id="2.60.40.60:FF:000019">
    <property type="entry name" value="Cadherin 2"/>
    <property type="match status" value="1"/>
</dbReference>
<dbReference type="Pfam" id="PF01049">
    <property type="entry name" value="CADH_Y-type_LIR"/>
    <property type="match status" value="1"/>
</dbReference>
<dbReference type="FunFam" id="2.60.40.60:FF:000022">
    <property type="entry name" value="Cadherin 2"/>
    <property type="match status" value="1"/>
</dbReference>
<dbReference type="InterPro" id="IPR015919">
    <property type="entry name" value="Cadherin-like_sf"/>
</dbReference>
<comment type="caution">
    <text evidence="18">The sequence shown here is derived from an EMBL/GenBank/DDBJ whole genome shotgun (WGS) entry which is preliminary data.</text>
</comment>
<dbReference type="AlphaFoldDB" id="A0AAV2ZHP8"/>
<organism evidence="18 19">
    <name type="scientific">Pyxicephalus adspersus</name>
    <name type="common">African bullfrog</name>
    <dbReference type="NCBI Taxonomy" id="30357"/>
    <lineage>
        <taxon>Eukaryota</taxon>
        <taxon>Metazoa</taxon>
        <taxon>Chordata</taxon>
        <taxon>Craniata</taxon>
        <taxon>Vertebrata</taxon>
        <taxon>Euteleostomi</taxon>
        <taxon>Amphibia</taxon>
        <taxon>Batrachia</taxon>
        <taxon>Anura</taxon>
        <taxon>Neobatrachia</taxon>
        <taxon>Ranoidea</taxon>
        <taxon>Pyxicephalidae</taxon>
        <taxon>Pyxicephalinae</taxon>
        <taxon>Pyxicephalus</taxon>
    </lineage>
</organism>
<evidence type="ECO:0000259" key="17">
    <source>
        <dbReference type="PROSITE" id="PS50268"/>
    </source>
</evidence>
<dbReference type="Gene3D" id="2.60.40.60">
    <property type="entry name" value="Cadherins"/>
    <property type="match status" value="6"/>
</dbReference>
<keyword evidence="8 13" id="KW-0130">Cell adhesion</keyword>
<dbReference type="PROSITE" id="PS00232">
    <property type="entry name" value="CADHERIN_1"/>
    <property type="match status" value="2"/>
</dbReference>
<evidence type="ECO:0000256" key="14">
    <source>
        <dbReference type="RuleBase" id="RU004357"/>
    </source>
</evidence>
<dbReference type="Proteomes" id="UP001181693">
    <property type="component" value="Unassembled WGS sequence"/>
</dbReference>
<dbReference type="PANTHER" id="PTHR24027">
    <property type="entry name" value="CADHERIN-23"/>
    <property type="match status" value="1"/>
</dbReference>
<dbReference type="CDD" id="cd11304">
    <property type="entry name" value="Cadherin_repeat"/>
    <property type="match status" value="3"/>
</dbReference>
<evidence type="ECO:0000256" key="5">
    <source>
        <dbReference type="ARBA" id="ARBA00022729"/>
    </source>
</evidence>
<dbReference type="GO" id="GO:0016477">
    <property type="term" value="P:cell migration"/>
    <property type="evidence" value="ECO:0007669"/>
    <property type="project" value="TreeGrafter"/>
</dbReference>
<dbReference type="SMART" id="SM00112">
    <property type="entry name" value="CA"/>
    <property type="match status" value="4"/>
</dbReference>
<gene>
    <name evidence="18" type="ORF">GDO54_002418</name>
</gene>
<dbReference type="GO" id="GO:0034332">
    <property type="term" value="P:adherens junction organization"/>
    <property type="evidence" value="ECO:0007669"/>
    <property type="project" value="TreeGrafter"/>
</dbReference>
<protein>
    <recommendedName>
        <fullName evidence="17">Cadherin domain-containing protein</fullName>
    </recommendedName>
</protein>
<dbReference type="GO" id="GO:0016339">
    <property type="term" value="P:calcium-dependent cell-cell adhesion via plasma membrane cell adhesion molecules"/>
    <property type="evidence" value="ECO:0007669"/>
    <property type="project" value="TreeGrafter"/>
</dbReference>
<accession>A0AAV2ZHP8</accession>
<keyword evidence="19" id="KW-1185">Reference proteome</keyword>
<dbReference type="PROSITE" id="PS50268">
    <property type="entry name" value="CADHERIN_2"/>
    <property type="match status" value="4"/>
</dbReference>
<keyword evidence="6" id="KW-0677">Repeat</keyword>
<dbReference type="InterPro" id="IPR027397">
    <property type="entry name" value="Catenin-bd_sf"/>
</dbReference>
<dbReference type="FunFam" id="2.60.40.60:FF:000011">
    <property type="entry name" value="Cadherin 1"/>
    <property type="match status" value="1"/>
</dbReference>
<dbReference type="SUPFAM" id="SSF49313">
    <property type="entry name" value="Cadherin-like"/>
    <property type="match status" value="6"/>
</dbReference>
<dbReference type="GO" id="GO:0007043">
    <property type="term" value="P:cell-cell junction assembly"/>
    <property type="evidence" value="ECO:0007669"/>
    <property type="project" value="TreeGrafter"/>
</dbReference>
<dbReference type="FunFam" id="2.60.40.60:FF:000027">
    <property type="entry name" value="Cadherin 2"/>
    <property type="match status" value="1"/>
</dbReference>
<dbReference type="GO" id="GO:0000902">
    <property type="term" value="P:cell morphogenesis"/>
    <property type="evidence" value="ECO:0007669"/>
    <property type="project" value="TreeGrafter"/>
</dbReference>
<evidence type="ECO:0000256" key="10">
    <source>
        <dbReference type="ARBA" id="ARBA00023136"/>
    </source>
</evidence>
<evidence type="ECO:0000256" key="6">
    <source>
        <dbReference type="ARBA" id="ARBA00022737"/>
    </source>
</evidence>
<evidence type="ECO:0000256" key="11">
    <source>
        <dbReference type="ARBA" id="ARBA00023180"/>
    </source>
</evidence>
<dbReference type="Pfam" id="PF00028">
    <property type="entry name" value="Cadherin"/>
    <property type="match status" value="4"/>
</dbReference>
<evidence type="ECO:0000256" key="9">
    <source>
        <dbReference type="ARBA" id="ARBA00022989"/>
    </source>
</evidence>
<keyword evidence="9 15" id="KW-1133">Transmembrane helix</keyword>
<keyword evidence="2" id="KW-1003">Cell membrane</keyword>
<feature type="transmembrane region" description="Helical" evidence="15">
    <location>
        <begin position="700"/>
        <end position="724"/>
    </location>
</feature>
<dbReference type="Pfam" id="PF08758">
    <property type="entry name" value="Cadherin_pro"/>
    <property type="match status" value="1"/>
</dbReference>
<name>A0AAV2ZHP8_PYXAD</name>
<evidence type="ECO:0000256" key="1">
    <source>
        <dbReference type="ARBA" id="ARBA00004251"/>
    </source>
</evidence>
<feature type="domain" description="Cadherin" evidence="17">
    <location>
        <begin position="262"/>
        <end position="373"/>
    </location>
</feature>
<evidence type="ECO:0000256" key="4">
    <source>
        <dbReference type="ARBA" id="ARBA00022723"/>
    </source>
</evidence>
<evidence type="ECO:0000313" key="19">
    <source>
        <dbReference type="Proteomes" id="UP001181693"/>
    </source>
</evidence>
<dbReference type="GO" id="GO:0005737">
    <property type="term" value="C:cytoplasm"/>
    <property type="evidence" value="ECO:0007669"/>
    <property type="project" value="TreeGrafter"/>
</dbReference>
<evidence type="ECO:0000256" key="16">
    <source>
        <dbReference type="SAM" id="SignalP"/>
    </source>
</evidence>
<dbReference type="GO" id="GO:0008013">
    <property type="term" value="F:beta-catenin binding"/>
    <property type="evidence" value="ECO:0007669"/>
    <property type="project" value="TreeGrafter"/>
</dbReference>
<dbReference type="GO" id="GO:0007156">
    <property type="term" value="P:homophilic cell adhesion via plasma membrane adhesion molecules"/>
    <property type="evidence" value="ECO:0007669"/>
    <property type="project" value="InterPro"/>
</dbReference>
<dbReference type="GO" id="GO:0016342">
    <property type="term" value="C:catenin complex"/>
    <property type="evidence" value="ECO:0007669"/>
    <property type="project" value="TreeGrafter"/>
</dbReference>
<dbReference type="GO" id="GO:0005509">
    <property type="term" value="F:calcium ion binding"/>
    <property type="evidence" value="ECO:0007669"/>
    <property type="project" value="UniProtKB-UniRule"/>
</dbReference>
<keyword evidence="5 16" id="KW-0732">Signal</keyword>
<feature type="domain" description="Cadherin" evidence="17">
    <location>
        <begin position="184"/>
        <end position="261"/>
    </location>
</feature>
<evidence type="ECO:0000256" key="2">
    <source>
        <dbReference type="ARBA" id="ARBA00022475"/>
    </source>
</evidence>
<keyword evidence="4" id="KW-0479">Metal-binding</keyword>
<dbReference type="SMART" id="SM01055">
    <property type="entry name" value="Cadherin_pro"/>
    <property type="match status" value="1"/>
</dbReference>
<dbReference type="InterPro" id="IPR002126">
    <property type="entry name" value="Cadherin-like_dom"/>
</dbReference>
<keyword evidence="10 15" id="KW-0472">Membrane</keyword>
<dbReference type="GO" id="GO:0045296">
    <property type="term" value="F:cadherin binding"/>
    <property type="evidence" value="ECO:0007669"/>
    <property type="project" value="TreeGrafter"/>
</dbReference>
<evidence type="ECO:0000256" key="7">
    <source>
        <dbReference type="ARBA" id="ARBA00022837"/>
    </source>
</evidence>
<keyword evidence="7 12" id="KW-0106">Calcium</keyword>
<evidence type="ECO:0000256" key="15">
    <source>
        <dbReference type="SAM" id="Phobius"/>
    </source>
</evidence>
<dbReference type="InterPro" id="IPR020894">
    <property type="entry name" value="Cadherin_CS"/>
</dbReference>
<dbReference type="FunFam" id="2.60.40.60:FF:000191">
    <property type="entry name" value="Cadherin 1"/>
    <property type="match status" value="1"/>
</dbReference>
<feature type="domain" description="Cadherin" evidence="17">
    <location>
        <begin position="374"/>
        <end position="484"/>
    </location>
</feature>
<sequence length="873" mass="96906">MGGELNFFPKALCLAGLLALLQVLPSLCETPTECRPGFSSNEYIFATERKELKKDRKLGTVNFVDCTPRKHSRYDVGDPRFLVTENGNLIPKRHIKLHGHTIKFTVTTWDTQGKKYYTTVIIKRLHKPKEKNHRKGKHPLLVFPEKQAGLKRRKRDWVVPPIQVSENARGTFPKRLVQIKSNKNVKIFYSITGQGADTPPVGVFTIEKETGWLLVTGPLDREQYASYKLQSHAVSENGHQVEEPMDIIIDVIDQNDNRPQFTQEVFRGFVREGVQPGTPVMNVTATDADDPSTANAILGYSILKQTPEDPIAGLFTINSASGLISVIAAGLDREKVPQYTLIVQAADMEGTGLANTATAIIQITDSNDNAPVFDPVKYTAQVPENEVGFEVQRLSVTDDDEMNSPAWRAAYKIKGADASFFSITTDPATNDGILTTAKGLDFESRRQFVLQITVENEEPFAVPLITSTATVTINVEDVNEAPFFVPAISRESVLENLPLGQKIIALVAQDPDKQQNQKLRYKIGNDPARWISVNEDTGIVTSNGNLDRESEYVKNNTYTVIMMVIDDGIPFATGTGTLILQVLDVNDNGPVPNPRVFTMCNRNPEPMELAVSDADLPPNTYPYKVELSHGSEKTWRAEMKGTATMTLLPNEELQVGDYSLYVRLYDAQDRAQLTVVNATICNCEGKAVSCNDKIIAGVDLPIILVILGSILGLLILILLLLLFLKRKKVVKEPLLLPEDDTRDNIFYYGEEGGGEEDQDYDLSQLHRGLDARPDVMRNDVVPTLMPAPQYRPRPSNPDEIGNFIDENLFAADNDPTAPPYDSLLVFDYEGSGSEAASLSSLNSSNSDIEDYDCLNDWGPRFRKLAEMYGGDED</sequence>
<dbReference type="EMBL" id="DYDO01000010">
    <property type="protein sequence ID" value="DBA16891.1"/>
    <property type="molecule type" value="Genomic_DNA"/>
</dbReference>
<reference evidence="18" key="1">
    <citation type="thesis" date="2020" institute="ProQuest LLC" country="789 East Eisenhower Parkway, Ann Arbor, MI, USA">
        <title>Comparative Genomics and Chromosome Evolution.</title>
        <authorList>
            <person name="Mudd A.B."/>
        </authorList>
    </citation>
    <scope>NUCLEOTIDE SEQUENCE</scope>
    <source>
        <strain evidence="18">1538</strain>
        <tissue evidence="18">Blood</tissue>
    </source>
</reference>
<comment type="subcellular location">
    <subcellularLocation>
        <location evidence="1 13">Cell membrane</location>
        <topology evidence="1 13">Single-pass type I membrane protein</topology>
    </subcellularLocation>
</comment>
<dbReference type="PRINTS" id="PR00205">
    <property type="entry name" value="CADHERIN"/>
</dbReference>
<dbReference type="PANTHER" id="PTHR24027:SF444">
    <property type="entry name" value="BLASTOMERE CADHERIN"/>
    <property type="match status" value="1"/>
</dbReference>
<keyword evidence="3 13" id="KW-0812">Transmembrane</keyword>
<proteinExistence type="predicted"/>
<evidence type="ECO:0000256" key="13">
    <source>
        <dbReference type="RuleBase" id="RU003318"/>
    </source>
</evidence>
<dbReference type="InterPro" id="IPR000233">
    <property type="entry name" value="Cadherin_Y-type_LIR"/>
</dbReference>
<dbReference type="Gene3D" id="4.10.900.10">
    <property type="entry name" value="TCF3-CBD (Catenin binding domain)"/>
    <property type="match status" value="1"/>
</dbReference>
<feature type="chain" id="PRO_5043774695" description="Cadherin domain-containing protein" evidence="16">
    <location>
        <begin position="29"/>
        <end position="873"/>
    </location>
</feature>
<dbReference type="FunFam" id="4.10.900.10:FF:000001">
    <property type="entry name" value="Cadherin 2"/>
    <property type="match status" value="1"/>
</dbReference>
<feature type="domain" description="Cadherin" evidence="17">
    <location>
        <begin position="485"/>
        <end position="592"/>
    </location>
</feature>
<dbReference type="InterPro" id="IPR014868">
    <property type="entry name" value="Cadherin_pro_dom"/>
</dbReference>
<comment type="function">
    <text evidence="14">Cadherins are calcium-dependent cell adhesion proteins.</text>
</comment>
<feature type="signal peptide" evidence="16">
    <location>
        <begin position="1"/>
        <end position="28"/>
    </location>
</feature>